<evidence type="ECO:0000256" key="1">
    <source>
        <dbReference type="SAM" id="MobiDB-lite"/>
    </source>
</evidence>
<feature type="region of interest" description="Disordered" evidence="1">
    <location>
        <begin position="1"/>
        <end position="23"/>
    </location>
</feature>
<sequence length="103" mass="11466">MISRVAVSEESSGGNTTQTEAPDTQLFEKQVQTFAAAADHRPDHRTSSRSSLKNDMIPFVSLKRIERTGLPWHVRRKKKGLLAPTRTINGSQCDQVHIAALVR</sequence>
<proteinExistence type="predicted"/>
<dbReference type="EMBL" id="JARK01001608">
    <property type="protein sequence ID" value="EYB86854.1"/>
    <property type="molecule type" value="Genomic_DNA"/>
</dbReference>
<protein>
    <submittedName>
        <fullName evidence="2">Uncharacterized protein</fullName>
    </submittedName>
</protein>
<dbReference type="AlphaFoldDB" id="A0A016S9A5"/>
<keyword evidence="3" id="KW-1185">Reference proteome</keyword>
<accession>A0A016S9A5</accession>
<organism evidence="2 3">
    <name type="scientific">Ancylostoma ceylanicum</name>
    <dbReference type="NCBI Taxonomy" id="53326"/>
    <lineage>
        <taxon>Eukaryota</taxon>
        <taxon>Metazoa</taxon>
        <taxon>Ecdysozoa</taxon>
        <taxon>Nematoda</taxon>
        <taxon>Chromadorea</taxon>
        <taxon>Rhabditida</taxon>
        <taxon>Rhabditina</taxon>
        <taxon>Rhabditomorpha</taxon>
        <taxon>Strongyloidea</taxon>
        <taxon>Ancylostomatidae</taxon>
        <taxon>Ancylostomatinae</taxon>
        <taxon>Ancylostoma</taxon>
    </lineage>
</organism>
<gene>
    <name evidence="2" type="primary">Acey_s0272.g934</name>
    <name evidence="2" type="ORF">Y032_0272g934</name>
</gene>
<evidence type="ECO:0000313" key="3">
    <source>
        <dbReference type="Proteomes" id="UP000024635"/>
    </source>
</evidence>
<feature type="compositionally biased region" description="Polar residues" evidence="1">
    <location>
        <begin position="9"/>
        <end position="22"/>
    </location>
</feature>
<evidence type="ECO:0000313" key="2">
    <source>
        <dbReference type="EMBL" id="EYB86854.1"/>
    </source>
</evidence>
<name>A0A016S9A5_9BILA</name>
<dbReference type="Proteomes" id="UP000024635">
    <property type="component" value="Unassembled WGS sequence"/>
</dbReference>
<comment type="caution">
    <text evidence="2">The sequence shown here is derived from an EMBL/GenBank/DDBJ whole genome shotgun (WGS) entry which is preliminary data.</text>
</comment>
<reference evidence="3" key="1">
    <citation type="journal article" date="2015" name="Nat. Genet.">
        <title>The genome and transcriptome of the zoonotic hookworm Ancylostoma ceylanicum identify infection-specific gene families.</title>
        <authorList>
            <person name="Schwarz E.M."/>
            <person name="Hu Y."/>
            <person name="Antoshechkin I."/>
            <person name="Miller M.M."/>
            <person name="Sternberg P.W."/>
            <person name="Aroian R.V."/>
        </authorList>
    </citation>
    <scope>NUCLEOTIDE SEQUENCE</scope>
    <source>
        <strain evidence="3">HY135</strain>
    </source>
</reference>